<dbReference type="NCBIfam" id="TIGR03570">
    <property type="entry name" value="NeuD_NnaD"/>
    <property type="match status" value="1"/>
</dbReference>
<evidence type="ECO:0000313" key="5">
    <source>
        <dbReference type="EMBL" id="MCB4820840.1"/>
    </source>
</evidence>
<name>A0A9X1L910_9PROT</name>
<protein>
    <submittedName>
        <fullName evidence="5">Acetyltransferase</fullName>
    </submittedName>
</protein>
<feature type="binding site" evidence="3">
    <location>
        <position position="146"/>
    </location>
    <ligand>
        <name>acetyl-CoA</name>
        <dbReference type="ChEBI" id="CHEBI:57288"/>
    </ligand>
</feature>
<dbReference type="SUPFAM" id="SSF51161">
    <property type="entry name" value="Trimeric LpxA-like enzymes"/>
    <property type="match status" value="1"/>
</dbReference>
<evidence type="ECO:0000256" key="2">
    <source>
        <dbReference type="PIRSR" id="PIRSR620019-1"/>
    </source>
</evidence>
<keyword evidence="6" id="KW-1185">Reference proteome</keyword>
<dbReference type="Proteomes" id="UP001139311">
    <property type="component" value="Unassembled WGS sequence"/>
</dbReference>
<dbReference type="InterPro" id="IPR041561">
    <property type="entry name" value="PglD_N"/>
</dbReference>
<feature type="binding site" evidence="3">
    <location>
        <position position="70"/>
    </location>
    <ligand>
        <name>substrate</name>
    </ligand>
</feature>
<reference evidence="5" key="1">
    <citation type="submission" date="2021-10" db="EMBL/GenBank/DDBJ databases">
        <title>Roseicella aerolatum sp. nov., isolated from aerosols of e-waste dismantling site.</title>
        <authorList>
            <person name="Qin T."/>
        </authorList>
    </citation>
    <scope>NUCLEOTIDE SEQUENCE</scope>
    <source>
        <strain evidence="5">GB24</strain>
    </source>
</reference>
<evidence type="ECO:0000256" key="1">
    <source>
        <dbReference type="ARBA" id="ARBA00007274"/>
    </source>
</evidence>
<dbReference type="Pfam" id="PF17836">
    <property type="entry name" value="PglD_N"/>
    <property type="match status" value="1"/>
</dbReference>
<dbReference type="AlphaFoldDB" id="A0A9X1L910"/>
<dbReference type="InterPro" id="IPR011004">
    <property type="entry name" value="Trimer_LpxA-like_sf"/>
</dbReference>
<feature type="active site" description="Proton acceptor" evidence="2">
    <location>
        <position position="137"/>
    </location>
</feature>
<sequence>MAEKLVILGAGGHGRALIELLRELGGIEPVGLVDATPALPEMLGLPVLGDESVLPGLRRAGVGLACIAIGDAAARLAAAERLAALGFGFPPLVHPAAIRARSATVGEGSVVLPRAVLGAAARVGRFCIVNTGAILEHDVVVEEGAHCAPGCVLPGGVRVGARALVGAGAACRPYVTIGAGAVVGTGAAVTEDVPPGAVVGGVPARPLGQAPAPGAV</sequence>
<evidence type="ECO:0000313" key="6">
    <source>
        <dbReference type="Proteomes" id="UP001139311"/>
    </source>
</evidence>
<dbReference type="EMBL" id="JAJAQI010000004">
    <property type="protein sequence ID" value="MCB4820840.1"/>
    <property type="molecule type" value="Genomic_DNA"/>
</dbReference>
<feature type="domain" description="PglD N-terminal" evidence="4">
    <location>
        <begin position="4"/>
        <end position="82"/>
    </location>
</feature>
<comment type="caution">
    <text evidence="5">The sequence shown here is derived from an EMBL/GenBank/DDBJ whole genome shotgun (WGS) entry which is preliminary data.</text>
</comment>
<organism evidence="5 6">
    <name type="scientific">Roseicella aerolata</name>
    <dbReference type="NCBI Taxonomy" id="2883479"/>
    <lineage>
        <taxon>Bacteria</taxon>
        <taxon>Pseudomonadati</taxon>
        <taxon>Pseudomonadota</taxon>
        <taxon>Alphaproteobacteria</taxon>
        <taxon>Acetobacterales</taxon>
        <taxon>Roseomonadaceae</taxon>
        <taxon>Roseicella</taxon>
    </lineage>
</organism>
<dbReference type="PANTHER" id="PTHR43300:SF7">
    <property type="entry name" value="UDP-N-ACETYLBACILLOSAMINE N-ACETYLTRANSFERASE"/>
    <property type="match status" value="1"/>
</dbReference>
<accession>A0A9X1L910</accession>
<dbReference type="PANTHER" id="PTHR43300">
    <property type="entry name" value="ACETYLTRANSFERASE"/>
    <property type="match status" value="1"/>
</dbReference>
<gene>
    <name evidence="5" type="ORF">LHA35_03740</name>
</gene>
<dbReference type="Gene3D" id="3.40.50.20">
    <property type="match status" value="1"/>
</dbReference>
<dbReference type="CDD" id="cd03360">
    <property type="entry name" value="LbH_AT_putative"/>
    <property type="match status" value="1"/>
</dbReference>
<evidence type="ECO:0000256" key="3">
    <source>
        <dbReference type="PIRSR" id="PIRSR620019-2"/>
    </source>
</evidence>
<dbReference type="Gene3D" id="2.160.10.10">
    <property type="entry name" value="Hexapeptide repeat proteins"/>
    <property type="match status" value="1"/>
</dbReference>
<comment type="similarity">
    <text evidence="1">Belongs to the transferase hexapeptide repeat family.</text>
</comment>
<dbReference type="RefSeq" id="WP_226604665.1">
    <property type="nucleotide sequence ID" value="NZ_JAJAQI010000004.1"/>
</dbReference>
<dbReference type="InterPro" id="IPR050179">
    <property type="entry name" value="Trans_hexapeptide_repeat"/>
</dbReference>
<proteinExistence type="inferred from homology"/>
<feature type="site" description="Increases basicity of active site His" evidence="2">
    <location>
        <position position="138"/>
    </location>
</feature>
<dbReference type="InterPro" id="IPR020019">
    <property type="entry name" value="AcTrfase_PglD-like"/>
</dbReference>
<evidence type="ECO:0000259" key="4">
    <source>
        <dbReference type="Pfam" id="PF17836"/>
    </source>
</evidence>